<dbReference type="InterPro" id="IPR039420">
    <property type="entry name" value="WalR-like"/>
</dbReference>
<keyword evidence="3" id="KW-0238">DNA-binding</keyword>
<evidence type="ECO:0000259" key="6">
    <source>
        <dbReference type="PROSITE" id="PS50043"/>
    </source>
</evidence>
<dbReference type="CDD" id="cd17535">
    <property type="entry name" value="REC_NarL-like"/>
    <property type="match status" value="1"/>
</dbReference>
<keyword evidence="1 5" id="KW-0597">Phosphoprotein</keyword>
<dbReference type="InterPro" id="IPR000792">
    <property type="entry name" value="Tscrpt_reg_LuxR_C"/>
</dbReference>
<evidence type="ECO:0000259" key="7">
    <source>
        <dbReference type="PROSITE" id="PS50110"/>
    </source>
</evidence>
<evidence type="ECO:0000313" key="8">
    <source>
        <dbReference type="EMBL" id="MCR2805951.1"/>
    </source>
</evidence>
<dbReference type="SMART" id="SM00448">
    <property type="entry name" value="REC"/>
    <property type="match status" value="1"/>
</dbReference>
<dbReference type="CDD" id="cd06170">
    <property type="entry name" value="LuxR_C_like"/>
    <property type="match status" value="1"/>
</dbReference>
<dbReference type="InterPro" id="IPR016032">
    <property type="entry name" value="Sig_transdc_resp-reg_C-effctor"/>
</dbReference>
<dbReference type="GO" id="GO:0000160">
    <property type="term" value="P:phosphorelay signal transduction system"/>
    <property type="evidence" value="ECO:0007669"/>
    <property type="project" value="InterPro"/>
</dbReference>
<name>A0A9X2MUC6_9BACL</name>
<proteinExistence type="predicted"/>
<organism evidence="8 9">
    <name type="scientific">Paenibacillus soyae</name>
    <dbReference type="NCBI Taxonomy" id="2969249"/>
    <lineage>
        <taxon>Bacteria</taxon>
        <taxon>Bacillati</taxon>
        <taxon>Bacillota</taxon>
        <taxon>Bacilli</taxon>
        <taxon>Bacillales</taxon>
        <taxon>Paenibacillaceae</taxon>
        <taxon>Paenibacillus</taxon>
    </lineage>
</organism>
<comment type="caution">
    <text evidence="8">The sequence shown here is derived from an EMBL/GenBank/DDBJ whole genome shotgun (WGS) entry which is preliminary data.</text>
</comment>
<reference evidence="8" key="1">
    <citation type="submission" date="2022-08" db="EMBL/GenBank/DDBJ databases">
        <title>The genomic sequence of strain Paenibacillus sp. SCIV0701.</title>
        <authorList>
            <person name="Zhao H."/>
        </authorList>
    </citation>
    <scope>NUCLEOTIDE SEQUENCE</scope>
    <source>
        <strain evidence="8">SCIV0701</strain>
    </source>
</reference>
<dbReference type="AlphaFoldDB" id="A0A9X2MUC6"/>
<evidence type="ECO:0000256" key="2">
    <source>
        <dbReference type="ARBA" id="ARBA00023015"/>
    </source>
</evidence>
<feature type="modified residue" description="4-aspartylphosphate" evidence="5">
    <location>
        <position position="53"/>
    </location>
</feature>
<dbReference type="PROSITE" id="PS00622">
    <property type="entry name" value="HTH_LUXR_1"/>
    <property type="match status" value="1"/>
</dbReference>
<dbReference type="PRINTS" id="PR00038">
    <property type="entry name" value="HTHLUXR"/>
</dbReference>
<dbReference type="RefSeq" id="WP_257448955.1">
    <property type="nucleotide sequence ID" value="NZ_JANIPJ010000014.1"/>
</dbReference>
<protein>
    <submittedName>
        <fullName evidence="8">Response regulator transcription factor</fullName>
    </submittedName>
</protein>
<gene>
    <name evidence="8" type="ORF">NQZ67_18875</name>
</gene>
<dbReference type="Pfam" id="PF00072">
    <property type="entry name" value="Response_reg"/>
    <property type="match status" value="1"/>
</dbReference>
<evidence type="ECO:0000313" key="9">
    <source>
        <dbReference type="Proteomes" id="UP001141950"/>
    </source>
</evidence>
<keyword evidence="2" id="KW-0805">Transcription regulation</keyword>
<accession>A0A9X2MUC6</accession>
<dbReference type="PANTHER" id="PTHR43214:SF43">
    <property type="entry name" value="TWO-COMPONENT RESPONSE REGULATOR"/>
    <property type="match status" value="1"/>
</dbReference>
<dbReference type="Proteomes" id="UP001141950">
    <property type="component" value="Unassembled WGS sequence"/>
</dbReference>
<dbReference type="InterPro" id="IPR011006">
    <property type="entry name" value="CheY-like_superfamily"/>
</dbReference>
<dbReference type="InterPro" id="IPR001789">
    <property type="entry name" value="Sig_transdc_resp-reg_receiver"/>
</dbReference>
<keyword evidence="4" id="KW-0804">Transcription</keyword>
<feature type="domain" description="HTH luxR-type" evidence="6">
    <location>
        <begin position="143"/>
        <end position="208"/>
    </location>
</feature>
<dbReference type="InterPro" id="IPR058245">
    <property type="entry name" value="NreC/VraR/RcsB-like_REC"/>
</dbReference>
<keyword evidence="9" id="KW-1185">Reference proteome</keyword>
<evidence type="ECO:0000256" key="1">
    <source>
        <dbReference type="ARBA" id="ARBA00022553"/>
    </source>
</evidence>
<feature type="domain" description="Response regulatory" evidence="7">
    <location>
        <begin position="2"/>
        <end position="118"/>
    </location>
</feature>
<dbReference type="EMBL" id="JANIPJ010000014">
    <property type="protein sequence ID" value="MCR2805951.1"/>
    <property type="molecule type" value="Genomic_DNA"/>
</dbReference>
<dbReference type="GO" id="GO:0006355">
    <property type="term" value="P:regulation of DNA-templated transcription"/>
    <property type="evidence" value="ECO:0007669"/>
    <property type="project" value="InterPro"/>
</dbReference>
<dbReference type="SUPFAM" id="SSF46894">
    <property type="entry name" value="C-terminal effector domain of the bipartite response regulators"/>
    <property type="match status" value="1"/>
</dbReference>
<sequence length="214" mass="23179">MNILIVDDHPLYRNGIRNLIQATDDLTVAGEAGSGEEAIELAEQLRPDLVLMDIRLPGMDGIEATRIIKQRFSDIHVLVLSMHKDDQSVFPAIKAGARGYLPKESDGAELLQTIRMVGNGSAVFGPDIALRLASYFEDPPEPEGTLFDELTGREKEVLQRLAAGDSNAQIAAKLGLSVKTVANNVTNILNKLQVADRHEARLLAKTMGEAGLGE</sequence>
<dbReference type="PROSITE" id="PS50043">
    <property type="entry name" value="HTH_LUXR_2"/>
    <property type="match status" value="1"/>
</dbReference>
<evidence type="ECO:0000256" key="5">
    <source>
        <dbReference type="PROSITE-ProRule" id="PRU00169"/>
    </source>
</evidence>
<dbReference type="SMART" id="SM00421">
    <property type="entry name" value="HTH_LUXR"/>
    <property type="match status" value="1"/>
</dbReference>
<dbReference type="Gene3D" id="3.40.50.2300">
    <property type="match status" value="1"/>
</dbReference>
<dbReference type="GO" id="GO:0003677">
    <property type="term" value="F:DNA binding"/>
    <property type="evidence" value="ECO:0007669"/>
    <property type="project" value="UniProtKB-KW"/>
</dbReference>
<evidence type="ECO:0000256" key="3">
    <source>
        <dbReference type="ARBA" id="ARBA00023125"/>
    </source>
</evidence>
<dbReference type="SUPFAM" id="SSF52172">
    <property type="entry name" value="CheY-like"/>
    <property type="match status" value="1"/>
</dbReference>
<evidence type="ECO:0000256" key="4">
    <source>
        <dbReference type="ARBA" id="ARBA00023163"/>
    </source>
</evidence>
<dbReference type="PANTHER" id="PTHR43214">
    <property type="entry name" value="TWO-COMPONENT RESPONSE REGULATOR"/>
    <property type="match status" value="1"/>
</dbReference>
<dbReference type="PROSITE" id="PS50110">
    <property type="entry name" value="RESPONSE_REGULATORY"/>
    <property type="match status" value="1"/>
</dbReference>
<dbReference type="Pfam" id="PF00196">
    <property type="entry name" value="GerE"/>
    <property type="match status" value="1"/>
</dbReference>